<evidence type="ECO:0000256" key="1">
    <source>
        <dbReference type="SAM" id="MobiDB-lite"/>
    </source>
</evidence>
<dbReference type="GO" id="GO:0007129">
    <property type="term" value="P:homologous chromosome pairing at meiosis"/>
    <property type="evidence" value="ECO:0007669"/>
    <property type="project" value="InterPro"/>
</dbReference>
<feature type="compositionally biased region" description="Basic and acidic residues" evidence="1">
    <location>
        <begin position="1"/>
        <end position="11"/>
    </location>
</feature>
<proteinExistence type="predicted"/>
<accession>A0AAQ4DG06</accession>
<organism evidence="2 3">
    <name type="scientific">Amblyomma americanum</name>
    <name type="common">Lone star tick</name>
    <dbReference type="NCBI Taxonomy" id="6943"/>
    <lineage>
        <taxon>Eukaryota</taxon>
        <taxon>Metazoa</taxon>
        <taxon>Ecdysozoa</taxon>
        <taxon>Arthropoda</taxon>
        <taxon>Chelicerata</taxon>
        <taxon>Arachnida</taxon>
        <taxon>Acari</taxon>
        <taxon>Parasitiformes</taxon>
        <taxon>Ixodida</taxon>
        <taxon>Ixodoidea</taxon>
        <taxon>Ixodidae</taxon>
        <taxon>Amblyomminae</taxon>
        <taxon>Amblyomma</taxon>
    </lineage>
</organism>
<gene>
    <name evidence="2" type="ORF">V5799_027331</name>
</gene>
<keyword evidence="3" id="KW-1185">Reference proteome</keyword>
<feature type="compositionally biased region" description="Low complexity" evidence="1">
    <location>
        <begin position="51"/>
        <end position="63"/>
    </location>
</feature>
<feature type="compositionally biased region" description="Polar residues" evidence="1">
    <location>
        <begin position="143"/>
        <end position="157"/>
    </location>
</feature>
<reference evidence="2 3" key="1">
    <citation type="journal article" date="2023" name="Arcadia Sci">
        <title>De novo assembly of a long-read Amblyomma americanum tick genome.</title>
        <authorList>
            <person name="Chou S."/>
            <person name="Poskanzer K.E."/>
            <person name="Rollins M."/>
            <person name="Thuy-Boun P.S."/>
        </authorList>
    </citation>
    <scope>NUCLEOTIDE SEQUENCE [LARGE SCALE GENOMIC DNA]</scope>
    <source>
        <strain evidence="2">F_SG_1</strain>
        <tissue evidence="2">Salivary glands</tissue>
    </source>
</reference>
<evidence type="ECO:0000313" key="3">
    <source>
        <dbReference type="Proteomes" id="UP001321473"/>
    </source>
</evidence>
<sequence>MQRTNAREGRGRLSAMRQTTLPYRGRPSAMPRAQSQQPPYRAPAPPPQVTRASSARGRGSNAAAGGGPSPRPGILKKPAPKLQQEQPPQHQPRPALPSWRPTAPDQRSRASGNTSQVTFAAPIPSYSKRGNLAGKAQPVPAQQRPSGISQRSAQNGATAEPVETDGANMNEASTSYRILSVGVASIKGTGGICEVFGTLDSVPTTSRRGLAKHFTLRQDRSSVNCVFYQMDRPLGPLIKGTLLRCVGFMNRAGQLSVVSARPATGEEKKFLNVVTTVAAV</sequence>
<evidence type="ECO:0000313" key="2">
    <source>
        <dbReference type="EMBL" id="KAK8761396.1"/>
    </source>
</evidence>
<dbReference type="EMBL" id="JARKHS020031217">
    <property type="protein sequence ID" value="KAK8761396.1"/>
    <property type="molecule type" value="Genomic_DNA"/>
</dbReference>
<dbReference type="InterPro" id="IPR033536">
    <property type="entry name" value="Spata22"/>
</dbReference>
<comment type="caution">
    <text evidence="2">The sequence shown here is derived from an EMBL/GenBank/DDBJ whole genome shotgun (WGS) entry which is preliminary data.</text>
</comment>
<protein>
    <submittedName>
        <fullName evidence="2">Uncharacterized protein</fullName>
    </submittedName>
</protein>
<dbReference type="PANTHER" id="PTHR35258">
    <property type="entry name" value="SPERMATOGENESIS-ASSOCIATED PROTEIN 22"/>
    <property type="match status" value="1"/>
</dbReference>
<dbReference type="GO" id="GO:0051445">
    <property type="term" value="P:regulation of meiotic cell cycle"/>
    <property type="evidence" value="ECO:0007669"/>
    <property type="project" value="TreeGrafter"/>
</dbReference>
<dbReference type="Proteomes" id="UP001321473">
    <property type="component" value="Unassembled WGS sequence"/>
</dbReference>
<dbReference type="GO" id="GO:0000711">
    <property type="term" value="P:meiotic DNA repair synthesis"/>
    <property type="evidence" value="ECO:0007669"/>
    <property type="project" value="InterPro"/>
</dbReference>
<dbReference type="GO" id="GO:0007276">
    <property type="term" value="P:gamete generation"/>
    <property type="evidence" value="ECO:0007669"/>
    <property type="project" value="InterPro"/>
</dbReference>
<name>A0AAQ4DG06_AMBAM</name>
<dbReference type="AlphaFoldDB" id="A0AAQ4DG06"/>
<feature type="region of interest" description="Disordered" evidence="1">
    <location>
        <begin position="1"/>
        <end position="168"/>
    </location>
</feature>
<feature type="compositionally biased region" description="Polar residues" evidence="1">
    <location>
        <begin position="109"/>
        <end position="118"/>
    </location>
</feature>
<dbReference type="PANTHER" id="PTHR35258:SF1">
    <property type="entry name" value="SPERMATOGENESIS-ASSOCIATED PROTEIN 22"/>
    <property type="match status" value="1"/>
</dbReference>